<dbReference type="Proteomes" id="UP000800200">
    <property type="component" value="Unassembled WGS sequence"/>
</dbReference>
<dbReference type="PANTHER" id="PTHR44167:SF24">
    <property type="entry name" value="SERINE_THREONINE-PROTEIN KINASE CHK2"/>
    <property type="match status" value="1"/>
</dbReference>
<organism evidence="6 7">
    <name type="scientific">Zopfia rhizophila CBS 207.26</name>
    <dbReference type="NCBI Taxonomy" id="1314779"/>
    <lineage>
        <taxon>Eukaryota</taxon>
        <taxon>Fungi</taxon>
        <taxon>Dikarya</taxon>
        <taxon>Ascomycota</taxon>
        <taxon>Pezizomycotina</taxon>
        <taxon>Dothideomycetes</taxon>
        <taxon>Dothideomycetes incertae sedis</taxon>
        <taxon>Zopfiaceae</taxon>
        <taxon>Zopfia</taxon>
    </lineage>
</organism>
<dbReference type="PROSITE" id="PS00108">
    <property type="entry name" value="PROTEIN_KINASE_ST"/>
    <property type="match status" value="1"/>
</dbReference>
<reference evidence="6" key="1">
    <citation type="journal article" date="2020" name="Stud. Mycol.">
        <title>101 Dothideomycetes genomes: a test case for predicting lifestyles and emergence of pathogens.</title>
        <authorList>
            <person name="Haridas S."/>
            <person name="Albert R."/>
            <person name="Binder M."/>
            <person name="Bloem J."/>
            <person name="Labutti K."/>
            <person name="Salamov A."/>
            <person name="Andreopoulos B."/>
            <person name="Baker S."/>
            <person name="Barry K."/>
            <person name="Bills G."/>
            <person name="Bluhm B."/>
            <person name="Cannon C."/>
            <person name="Castanera R."/>
            <person name="Culley D."/>
            <person name="Daum C."/>
            <person name="Ezra D."/>
            <person name="Gonzalez J."/>
            <person name="Henrissat B."/>
            <person name="Kuo A."/>
            <person name="Liang C."/>
            <person name="Lipzen A."/>
            <person name="Lutzoni F."/>
            <person name="Magnuson J."/>
            <person name="Mondo S."/>
            <person name="Nolan M."/>
            <person name="Ohm R."/>
            <person name="Pangilinan J."/>
            <person name="Park H.-J."/>
            <person name="Ramirez L."/>
            <person name="Alfaro M."/>
            <person name="Sun H."/>
            <person name="Tritt A."/>
            <person name="Yoshinaga Y."/>
            <person name="Zwiers L.-H."/>
            <person name="Turgeon B."/>
            <person name="Goodwin S."/>
            <person name="Spatafora J."/>
            <person name="Crous P."/>
            <person name="Grigoriev I."/>
        </authorList>
    </citation>
    <scope>NUCLEOTIDE SEQUENCE</scope>
    <source>
        <strain evidence="6">CBS 207.26</strain>
    </source>
</reference>
<keyword evidence="1 3" id="KW-0547">Nucleotide-binding</keyword>
<feature type="domain" description="Protein kinase" evidence="5">
    <location>
        <begin position="20"/>
        <end position="236"/>
    </location>
</feature>
<evidence type="ECO:0000259" key="5">
    <source>
        <dbReference type="PROSITE" id="PS50011"/>
    </source>
</evidence>
<evidence type="ECO:0000313" key="7">
    <source>
        <dbReference type="Proteomes" id="UP000800200"/>
    </source>
</evidence>
<feature type="binding site" evidence="3">
    <location>
        <position position="49"/>
    </location>
    <ligand>
        <name>ATP</name>
        <dbReference type="ChEBI" id="CHEBI:30616"/>
    </ligand>
</feature>
<feature type="non-terminal residue" evidence="6">
    <location>
        <position position="236"/>
    </location>
</feature>
<evidence type="ECO:0000256" key="3">
    <source>
        <dbReference type="PROSITE-ProRule" id="PRU10141"/>
    </source>
</evidence>
<dbReference type="AlphaFoldDB" id="A0A6A6DLN8"/>
<dbReference type="Gene3D" id="1.10.510.10">
    <property type="entry name" value="Transferase(Phosphotransferase) domain 1"/>
    <property type="match status" value="1"/>
</dbReference>
<sequence>ILHIKEGSHYEIADVSVLPYQHIAILGHGGSAVVEKVKDSVTNSVYARKVYKMLTGGRYQVKEAYHREIQTIRRLSPHPHIIRVFATYRTGRTLAVILHPVADGGDLASFLSHYRDLGDGDLVAQQSMKIILNRAFGCLAKGLAFMHQKTIRHKDIKPHNILIHQGSVVYTDFGLAKDYSNGSSTSEGHPGQFSRRYCSPEVADHGIRNRKSDIFSLGCVFLEMFATLFPGEIPNR</sequence>
<dbReference type="GO" id="GO:0004674">
    <property type="term" value="F:protein serine/threonine kinase activity"/>
    <property type="evidence" value="ECO:0007669"/>
    <property type="project" value="UniProtKB-KW"/>
</dbReference>
<evidence type="ECO:0000256" key="1">
    <source>
        <dbReference type="ARBA" id="ARBA00022741"/>
    </source>
</evidence>
<evidence type="ECO:0000256" key="4">
    <source>
        <dbReference type="RuleBase" id="RU000304"/>
    </source>
</evidence>
<dbReference type="EMBL" id="ML994672">
    <property type="protein sequence ID" value="KAF2178860.1"/>
    <property type="molecule type" value="Genomic_DNA"/>
</dbReference>
<proteinExistence type="inferred from homology"/>
<keyword evidence="4" id="KW-0723">Serine/threonine-protein kinase</keyword>
<dbReference type="SUPFAM" id="SSF56112">
    <property type="entry name" value="Protein kinase-like (PK-like)"/>
    <property type="match status" value="1"/>
</dbReference>
<dbReference type="SMART" id="SM00220">
    <property type="entry name" value="S_TKc"/>
    <property type="match status" value="1"/>
</dbReference>
<evidence type="ECO:0000313" key="6">
    <source>
        <dbReference type="EMBL" id="KAF2178860.1"/>
    </source>
</evidence>
<dbReference type="PANTHER" id="PTHR44167">
    <property type="entry name" value="OVARIAN-SPECIFIC SERINE/THREONINE-PROTEIN KINASE LOK-RELATED"/>
    <property type="match status" value="1"/>
</dbReference>
<keyword evidence="6" id="KW-0418">Kinase</keyword>
<dbReference type="InterPro" id="IPR017441">
    <property type="entry name" value="Protein_kinase_ATP_BS"/>
</dbReference>
<name>A0A6A6DLN8_9PEZI</name>
<dbReference type="GO" id="GO:0005634">
    <property type="term" value="C:nucleus"/>
    <property type="evidence" value="ECO:0007669"/>
    <property type="project" value="TreeGrafter"/>
</dbReference>
<protein>
    <submittedName>
        <fullName evidence="6">Kinase-like protein</fullName>
    </submittedName>
</protein>
<dbReference type="PROSITE" id="PS50011">
    <property type="entry name" value="PROTEIN_KINASE_DOM"/>
    <property type="match status" value="1"/>
</dbReference>
<keyword evidence="7" id="KW-1185">Reference proteome</keyword>
<accession>A0A6A6DLN8</accession>
<dbReference type="InterPro" id="IPR011009">
    <property type="entry name" value="Kinase-like_dom_sf"/>
</dbReference>
<dbReference type="CDD" id="cd00180">
    <property type="entry name" value="PKc"/>
    <property type="match status" value="1"/>
</dbReference>
<dbReference type="PROSITE" id="PS00107">
    <property type="entry name" value="PROTEIN_KINASE_ATP"/>
    <property type="match status" value="1"/>
</dbReference>
<dbReference type="InterPro" id="IPR008271">
    <property type="entry name" value="Ser/Thr_kinase_AS"/>
</dbReference>
<keyword evidence="2 3" id="KW-0067">ATP-binding</keyword>
<keyword evidence="6" id="KW-0808">Transferase</keyword>
<dbReference type="Pfam" id="PF00069">
    <property type="entry name" value="Pkinase"/>
    <property type="match status" value="1"/>
</dbReference>
<feature type="non-terminal residue" evidence="6">
    <location>
        <position position="1"/>
    </location>
</feature>
<comment type="similarity">
    <text evidence="4">Belongs to the protein kinase superfamily.</text>
</comment>
<evidence type="ECO:0000256" key="2">
    <source>
        <dbReference type="ARBA" id="ARBA00022840"/>
    </source>
</evidence>
<dbReference type="OrthoDB" id="4062651at2759"/>
<dbReference type="GO" id="GO:0044773">
    <property type="term" value="P:mitotic DNA damage checkpoint signaling"/>
    <property type="evidence" value="ECO:0007669"/>
    <property type="project" value="TreeGrafter"/>
</dbReference>
<gene>
    <name evidence="6" type="ORF">K469DRAFT_458752</name>
</gene>
<dbReference type="InterPro" id="IPR000719">
    <property type="entry name" value="Prot_kinase_dom"/>
</dbReference>
<dbReference type="GO" id="GO:0005524">
    <property type="term" value="F:ATP binding"/>
    <property type="evidence" value="ECO:0007669"/>
    <property type="project" value="UniProtKB-UniRule"/>
</dbReference>